<dbReference type="GO" id="GO:0016020">
    <property type="term" value="C:membrane"/>
    <property type="evidence" value="ECO:0007669"/>
    <property type="project" value="UniProtKB-SubCell"/>
</dbReference>
<comment type="subcellular location">
    <subcellularLocation>
        <location evidence="1">Membrane</location>
        <topology evidence="1">Multi-pass membrane protein</topology>
    </subcellularLocation>
</comment>
<feature type="domain" description="Thioredoxin-like fold" evidence="7">
    <location>
        <begin position="542"/>
        <end position="663"/>
    </location>
</feature>
<feature type="transmembrane region" description="Helical" evidence="5">
    <location>
        <begin position="331"/>
        <end position="358"/>
    </location>
</feature>
<feature type="transmembrane region" description="Helical" evidence="5">
    <location>
        <begin position="370"/>
        <end position="391"/>
    </location>
</feature>
<evidence type="ECO:0000259" key="6">
    <source>
        <dbReference type="Pfam" id="PF02683"/>
    </source>
</evidence>
<dbReference type="InterPro" id="IPR003834">
    <property type="entry name" value="Cyt_c_assmbl_TM_dom"/>
</dbReference>
<feature type="transmembrane region" description="Helical" evidence="5">
    <location>
        <begin position="253"/>
        <end position="274"/>
    </location>
</feature>
<evidence type="ECO:0000259" key="7">
    <source>
        <dbReference type="Pfam" id="PF13098"/>
    </source>
</evidence>
<keyword evidence="3 5" id="KW-1133">Transmembrane helix</keyword>
<dbReference type="InterPro" id="IPR036249">
    <property type="entry name" value="Thioredoxin-like_sf"/>
</dbReference>
<evidence type="ECO:0000256" key="1">
    <source>
        <dbReference type="ARBA" id="ARBA00004141"/>
    </source>
</evidence>
<feature type="domain" description="Cytochrome C biogenesis protein transmembrane" evidence="6">
    <location>
        <begin position="215"/>
        <end position="425"/>
    </location>
</feature>
<reference evidence="8" key="1">
    <citation type="submission" date="2018-05" db="EMBL/GenBank/DDBJ databases">
        <authorList>
            <person name="Lanie J.A."/>
            <person name="Ng W.-L."/>
            <person name="Kazmierczak K.M."/>
            <person name="Andrzejewski T.M."/>
            <person name="Davidsen T.M."/>
            <person name="Wayne K.J."/>
            <person name="Tettelin H."/>
            <person name="Glass J.I."/>
            <person name="Rusch D."/>
            <person name="Podicherti R."/>
            <person name="Tsui H.-C.T."/>
            <person name="Winkler M.E."/>
        </authorList>
    </citation>
    <scope>NUCLEOTIDE SEQUENCE</scope>
</reference>
<sequence>MKLYRILFILFSFCFTSLNSQILEPVKWNFHSEQIEENKYELVFIADIDPNWAIYSKTVDEGGPIATTFYFTESSNYKLIGEVVEDSINMVTQNDLVFDMVVSKFYNQAIFRQKVEIINYDNPVSGGFEFMTCDDTQCLAPEIIDFKFNLSNKVLESDVKETISINQNNLEKNNLILYGFLPTDIKKSKVNCSNSSANTTTVSSPTKTLFNIFGLGFIGGLLALLTPCVFPMIPLTVSFFTKKNDNTNGYSNAILYGVFIVLVYLILSIPFHLLDSVNPDILNDISTNVYLNIFFFIIFLLFAFSFFGYYELSLPSSWVDKSAKRESAGGIIGIFFMALTLAIVSFSCTGPILGSLLAGSISNDSAAWELTAGMGGFGLALGLPFAVFAMFPNMLESLPKSGGWLNTIKVSLGFIELALALKFLSNADLVAHWGIIKIEVFLILWFIIFLLMAIYLFGKIQFPNEIKPKNISFTRAVFALLSLGFALYLASGLIYNKQTQSYRALSLLSGLAPPLGYSYLAPKECPNNLNCFKDLKSGIEYAKKSNKPILLDFTGYACVNCRKMEEHVWPLKQVDSAIRENYVLISLYVDDKKILPDNEQLLVARTNGKGVRKLINYGHKWAYFQAQYFKTNSQPYYILYDPNSNEILNNPVGYTPDEEEYLAFLNCGLEAFKNN</sequence>
<evidence type="ECO:0000256" key="3">
    <source>
        <dbReference type="ARBA" id="ARBA00022989"/>
    </source>
</evidence>
<gene>
    <name evidence="8" type="ORF">METZ01_LOCUS44504</name>
</gene>
<dbReference type="GO" id="GO:0017004">
    <property type="term" value="P:cytochrome complex assembly"/>
    <property type="evidence" value="ECO:0007669"/>
    <property type="project" value="InterPro"/>
</dbReference>
<dbReference type="EMBL" id="UINC01001992">
    <property type="protein sequence ID" value="SUZ91650.1"/>
    <property type="molecule type" value="Genomic_DNA"/>
</dbReference>
<keyword evidence="2 5" id="KW-0812">Transmembrane</keyword>
<organism evidence="8">
    <name type="scientific">marine metagenome</name>
    <dbReference type="NCBI Taxonomy" id="408172"/>
    <lineage>
        <taxon>unclassified sequences</taxon>
        <taxon>metagenomes</taxon>
        <taxon>ecological metagenomes</taxon>
    </lineage>
</organism>
<feature type="transmembrane region" description="Helical" evidence="5">
    <location>
        <begin position="289"/>
        <end position="310"/>
    </location>
</feature>
<feature type="transmembrane region" description="Helical" evidence="5">
    <location>
        <begin position="430"/>
        <end position="457"/>
    </location>
</feature>
<dbReference type="Gene3D" id="3.40.30.10">
    <property type="entry name" value="Glutaredoxin"/>
    <property type="match status" value="1"/>
</dbReference>
<proteinExistence type="predicted"/>
<dbReference type="Pfam" id="PF13098">
    <property type="entry name" value="Thioredoxin_2"/>
    <property type="match status" value="1"/>
</dbReference>
<dbReference type="AlphaFoldDB" id="A0A381RIL4"/>
<dbReference type="GO" id="GO:0045454">
    <property type="term" value="P:cell redox homeostasis"/>
    <property type="evidence" value="ECO:0007669"/>
    <property type="project" value="TreeGrafter"/>
</dbReference>
<dbReference type="SUPFAM" id="SSF52833">
    <property type="entry name" value="Thioredoxin-like"/>
    <property type="match status" value="1"/>
</dbReference>
<feature type="transmembrane region" description="Helical" evidence="5">
    <location>
        <begin position="212"/>
        <end position="241"/>
    </location>
</feature>
<keyword evidence="4 5" id="KW-0472">Membrane</keyword>
<dbReference type="GO" id="GO:0015035">
    <property type="term" value="F:protein-disulfide reductase activity"/>
    <property type="evidence" value="ECO:0007669"/>
    <property type="project" value="TreeGrafter"/>
</dbReference>
<evidence type="ECO:0000256" key="4">
    <source>
        <dbReference type="ARBA" id="ARBA00023136"/>
    </source>
</evidence>
<dbReference type="Pfam" id="PF02683">
    <property type="entry name" value="DsbD_TM"/>
    <property type="match status" value="1"/>
</dbReference>
<evidence type="ECO:0000256" key="5">
    <source>
        <dbReference type="SAM" id="Phobius"/>
    </source>
</evidence>
<name>A0A381RIL4_9ZZZZ</name>
<dbReference type="InterPro" id="IPR012336">
    <property type="entry name" value="Thioredoxin-like_fold"/>
</dbReference>
<evidence type="ECO:0000256" key="2">
    <source>
        <dbReference type="ARBA" id="ARBA00022692"/>
    </source>
</evidence>
<protein>
    <submittedName>
        <fullName evidence="8">Uncharacterized protein</fullName>
    </submittedName>
</protein>
<evidence type="ECO:0000313" key="8">
    <source>
        <dbReference type="EMBL" id="SUZ91650.1"/>
    </source>
</evidence>
<feature type="transmembrane region" description="Helical" evidence="5">
    <location>
        <begin position="403"/>
        <end position="424"/>
    </location>
</feature>
<feature type="transmembrane region" description="Helical" evidence="5">
    <location>
        <begin position="477"/>
        <end position="495"/>
    </location>
</feature>
<accession>A0A381RIL4</accession>
<dbReference type="PANTHER" id="PTHR32234:SF0">
    <property type="entry name" value="THIOL:DISULFIDE INTERCHANGE PROTEIN DSBD"/>
    <property type="match status" value="1"/>
</dbReference>
<dbReference type="PANTHER" id="PTHR32234">
    <property type="entry name" value="THIOL:DISULFIDE INTERCHANGE PROTEIN DSBD"/>
    <property type="match status" value="1"/>
</dbReference>